<evidence type="ECO:0000256" key="1">
    <source>
        <dbReference type="SAM" id="Phobius"/>
    </source>
</evidence>
<evidence type="ECO:0000259" key="2">
    <source>
        <dbReference type="Pfam" id="PF13968"/>
    </source>
</evidence>
<reference evidence="3 4" key="2">
    <citation type="journal article" date="2013" name="Plant Cell Physiol.">
        <title>Rice Annotation Project Database (RAP-DB): an integrative and interactive database for rice genomics.</title>
        <authorList>
            <person name="Sakai H."/>
            <person name="Lee S.S."/>
            <person name="Tanaka T."/>
            <person name="Numa H."/>
            <person name="Kim J."/>
            <person name="Kawahara Y."/>
            <person name="Wakimoto H."/>
            <person name="Yang C.C."/>
            <person name="Iwamoto M."/>
            <person name="Abe T."/>
            <person name="Yamada Y."/>
            <person name="Muto A."/>
            <person name="Inokuchi H."/>
            <person name="Ikemura T."/>
            <person name="Matsumoto T."/>
            <person name="Sasaki T."/>
            <person name="Itoh T."/>
        </authorList>
    </citation>
    <scope>NUCLEOTIDE SEQUENCE [LARGE SCALE GENOMIC DNA]</scope>
    <source>
        <strain evidence="4">cv. Nipponbare</strain>
    </source>
</reference>
<dbReference type="Proteomes" id="UP000059680">
    <property type="component" value="Chromosome 4"/>
</dbReference>
<proteinExistence type="predicted"/>
<feature type="transmembrane region" description="Helical" evidence="1">
    <location>
        <begin position="12"/>
        <end position="34"/>
    </location>
</feature>
<evidence type="ECO:0000313" key="3">
    <source>
        <dbReference type="EMBL" id="BAS87806.1"/>
    </source>
</evidence>
<dbReference type="EMBL" id="AP014960">
    <property type="protein sequence ID" value="BAS87806.1"/>
    <property type="molecule type" value="Genomic_DNA"/>
</dbReference>
<dbReference type="Pfam" id="PF13968">
    <property type="entry name" value="DUF4220"/>
    <property type="match status" value="1"/>
</dbReference>
<dbReference type="OrthoDB" id="625425at2759"/>
<dbReference type="InParanoid" id="A0A0P0W6M8"/>
<dbReference type="KEGG" id="osa:107275633"/>
<dbReference type="Gramene" id="Os04t0152000-00">
    <property type="protein sequence ID" value="Os04t0152000-00"/>
    <property type="gene ID" value="Os04g0152000"/>
</dbReference>
<protein>
    <submittedName>
        <fullName evidence="3">Os04g0152000 protein</fullName>
    </submittedName>
</protein>
<dbReference type="PANTHER" id="PTHR31325">
    <property type="entry name" value="OS01G0798800 PROTEIN-RELATED"/>
    <property type="match status" value="1"/>
</dbReference>
<sequence>MARGPLDLWNAWASQILVLHSLTLQVVLLVFAGIRRREAPGVLKFLLWLSYLLADSTAIYALGHLSIGSAAREHKLVAFWAPFLLLHLGGPDNITAYALQDNELWLRHLQILVVQVLRAGYVLYKHIIIRSEKTVLLLATILMFIVGLVKYSERTWALRCSNFGSIRNSLKELPGNQLRWYKGYLQSEDYQNSSDEFLLQRAHSLFHICKRGIVDSVIDVDADKDDTGTTKIIKKLRKEPTLWKVMELELSLMYDILYTKAAVIHTSIGYTIRTLSSIAIATSFLLFHFSGSKDNHRGVDIIVTYVLLGGALVMETTSLLSALGSSWALDFLCAMRWSWLRHAALCTGRWHRLRRMVLSLRRLITTMTAGYLNRSRGWSGTIGQLNLLSFRAAQINATDRCLRKLAMMLGIDEWWDSTCYSWIEEVPMEVKEGAVDMVSRNDLNTMGLLRHRWGEVALDKKHPGLLEELQGWRHGVDFHESIITWHIATDLILAERENKQPMDVMERTGGSDRAQRVHSIRALSNYMMFLLVTRPDMLPGLPQNWLYQRTCDNLDEIFKEHRGRLMSSKGKVNNRIFTVLSALLRGHNRIRPFGLKQTNEFAKILLMALKHMSGKFDPLVPRLTFAHQISQIVLNWKEADPEDVLFDLWTDFLIYAANRCNRESHAKKLNSGGEFMTLVWLMVEHIHKTKPKK</sequence>
<reference evidence="3 4" key="3">
    <citation type="journal article" date="2013" name="Rice">
        <title>Improvement of the Oryza sativa Nipponbare reference genome using next generation sequence and optical map data.</title>
        <authorList>
            <person name="Kawahara Y."/>
            <person name="de la Bastide M."/>
            <person name="Hamilton J.P."/>
            <person name="Kanamori H."/>
            <person name="McCombie W.R."/>
            <person name="Ouyang S."/>
            <person name="Schwartz D.C."/>
            <person name="Tanaka T."/>
            <person name="Wu J."/>
            <person name="Zhou S."/>
            <person name="Childs K.L."/>
            <person name="Davidson R.M."/>
            <person name="Lin H."/>
            <person name="Quesada-Ocampo L."/>
            <person name="Vaillancourt B."/>
            <person name="Sakai H."/>
            <person name="Lee S.S."/>
            <person name="Kim J."/>
            <person name="Numa H."/>
            <person name="Itoh T."/>
            <person name="Buell C.R."/>
            <person name="Matsumoto T."/>
        </authorList>
    </citation>
    <scope>NUCLEOTIDE SEQUENCE [LARGE SCALE GENOMIC DNA]</scope>
    <source>
        <strain evidence="4">cv. Nipponbare</strain>
    </source>
</reference>
<dbReference type="PaxDb" id="39947-A0A0P0W6M8"/>
<name>A0A0P0W6M8_ORYSJ</name>
<feature type="domain" description="DUF4220" evidence="2">
    <location>
        <begin position="48"/>
        <end position="390"/>
    </location>
</feature>
<dbReference type="AlphaFoldDB" id="A0A0P0W6M8"/>
<keyword evidence="1" id="KW-0472">Membrane</keyword>
<accession>A0A0P0W6M8</accession>
<keyword evidence="4" id="KW-1185">Reference proteome</keyword>
<dbReference type="STRING" id="39947.A0A0P0W6M8"/>
<reference evidence="4" key="1">
    <citation type="journal article" date="2005" name="Nature">
        <title>The map-based sequence of the rice genome.</title>
        <authorList>
            <consortium name="International rice genome sequencing project (IRGSP)"/>
            <person name="Matsumoto T."/>
            <person name="Wu J."/>
            <person name="Kanamori H."/>
            <person name="Katayose Y."/>
            <person name="Fujisawa M."/>
            <person name="Namiki N."/>
            <person name="Mizuno H."/>
            <person name="Yamamoto K."/>
            <person name="Antonio B.A."/>
            <person name="Baba T."/>
            <person name="Sakata K."/>
            <person name="Nagamura Y."/>
            <person name="Aoki H."/>
            <person name="Arikawa K."/>
            <person name="Arita K."/>
            <person name="Bito T."/>
            <person name="Chiden Y."/>
            <person name="Fujitsuka N."/>
            <person name="Fukunaka R."/>
            <person name="Hamada M."/>
            <person name="Harada C."/>
            <person name="Hayashi A."/>
            <person name="Hijishita S."/>
            <person name="Honda M."/>
            <person name="Hosokawa S."/>
            <person name="Ichikawa Y."/>
            <person name="Idonuma A."/>
            <person name="Iijima M."/>
            <person name="Ikeda M."/>
            <person name="Ikeno M."/>
            <person name="Ito K."/>
            <person name="Ito S."/>
            <person name="Ito T."/>
            <person name="Ito Y."/>
            <person name="Ito Y."/>
            <person name="Iwabuchi A."/>
            <person name="Kamiya K."/>
            <person name="Karasawa W."/>
            <person name="Kurita K."/>
            <person name="Katagiri S."/>
            <person name="Kikuta A."/>
            <person name="Kobayashi H."/>
            <person name="Kobayashi N."/>
            <person name="Machita K."/>
            <person name="Maehara T."/>
            <person name="Masukawa M."/>
            <person name="Mizubayashi T."/>
            <person name="Mukai Y."/>
            <person name="Nagasaki H."/>
            <person name="Nagata Y."/>
            <person name="Naito S."/>
            <person name="Nakashima M."/>
            <person name="Nakama Y."/>
            <person name="Nakamichi Y."/>
            <person name="Nakamura M."/>
            <person name="Meguro A."/>
            <person name="Negishi M."/>
            <person name="Ohta I."/>
            <person name="Ohta T."/>
            <person name="Okamoto M."/>
            <person name="Ono N."/>
            <person name="Saji S."/>
            <person name="Sakaguchi M."/>
            <person name="Sakai K."/>
            <person name="Shibata M."/>
            <person name="Shimokawa T."/>
            <person name="Song J."/>
            <person name="Takazaki Y."/>
            <person name="Terasawa K."/>
            <person name="Tsugane M."/>
            <person name="Tsuji K."/>
            <person name="Ueda S."/>
            <person name="Waki K."/>
            <person name="Yamagata H."/>
            <person name="Yamamoto M."/>
            <person name="Yamamoto S."/>
            <person name="Yamane H."/>
            <person name="Yoshiki S."/>
            <person name="Yoshihara R."/>
            <person name="Yukawa K."/>
            <person name="Zhong H."/>
            <person name="Yano M."/>
            <person name="Yuan Q."/>
            <person name="Ouyang S."/>
            <person name="Liu J."/>
            <person name="Jones K.M."/>
            <person name="Gansberger K."/>
            <person name="Moffat K."/>
            <person name="Hill J."/>
            <person name="Bera J."/>
            <person name="Fadrosh D."/>
            <person name="Jin S."/>
            <person name="Johri S."/>
            <person name="Kim M."/>
            <person name="Overton L."/>
            <person name="Reardon M."/>
            <person name="Tsitrin T."/>
            <person name="Vuong H."/>
            <person name="Weaver B."/>
            <person name="Ciecko A."/>
            <person name="Tallon L."/>
            <person name="Jackson J."/>
            <person name="Pai G."/>
            <person name="Aken S.V."/>
            <person name="Utterback T."/>
            <person name="Reidmuller S."/>
            <person name="Feldblyum T."/>
            <person name="Hsiao J."/>
            <person name="Zismann V."/>
            <person name="Iobst S."/>
            <person name="de Vazeille A.R."/>
            <person name="Buell C.R."/>
            <person name="Ying K."/>
            <person name="Li Y."/>
            <person name="Lu T."/>
            <person name="Huang Y."/>
            <person name="Zhao Q."/>
            <person name="Feng Q."/>
            <person name="Zhang L."/>
            <person name="Zhu J."/>
            <person name="Weng Q."/>
            <person name="Mu J."/>
            <person name="Lu Y."/>
            <person name="Fan D."/>
            <person name="Liu Y."/>
            <person name="Guan J."/>
            <person name="Zhang Y."/>
            <person name="Yu S."/>
            <person name="Liu X."/>
            <person name="Zhang Y."/>
            <person name="Hong G."/>
            <person name="Han B."/>
            <person name="Choisne N."/>
            <person name="Demange N."/>
            <person name="Orjeda G."/>
            <person name="Samain S."/>
            <person name="Cattolico L."/>
            <person name="Pelletier E."/>
            <person name="Couloux A."/>
            <person name="Segurens B."/>
            <person name="Wincker P."/>
            <person name="D'Hont A."/>
            <person name="Scarpelli C."/>
            <person name="Weissenbach J."/>
            <person name="Salanoubat M."/>
            <person name="Quetier F."/>
            <person name="Yu Y."/>
            <person name="Kim H.R."/>
            <person name="Rambo T."/>
            <person name="Currie J."/>
            <person name="Collura K."/>
            <person name="Luo M."/>
            <person name="Yang T."/>
            <person name="Ammiraju J.S.S."/>
            <person name="Engler F."/>
            <person name="Soderlund C."/>
            <person name="Wing R.A."/>
            <person name="Palmer L.E."/>
            <person name="de la Bastide M."/>
            <person name="Spiegel L."/>
            <person name="Nascimento L."/>
            <person name="Zutavern T."/>
            <person name="O'Shaughnessy A."/>
            <person name="Dike S."/>
            <person name="Dedhia N."/>
            <person name="Preston R."/>
            <person name="Balija V."/>
            <person name="McCombie W.R."/>
            <person name="Chow T."/>
            <person name="Chen H."/>
            <person name="Chung M."/>
            <person name="Chen C."/>
            <person name="Shaw J."/>
            <person name="Wu H."/>
            <person name="Hsiao K."/>
            <person name="Chao Y."/>
            <person name="Chu M."/>
            <person name="Cheng C."/>
            <person name="Hour A."/>
            <person name="Lee P."/>
            <person name="Lin S."/>
            <person name="Lin Y."/>
            <person name="Liou J."/>
            <person name="Liu S."/>
            <person name="Hsing Y."/>
            <person name="Raghuvanshi S."/>
            <person name="Mohanty A."/>
            <person name="Bharti A.K."/>
            <person name="Gaur A."/>
            <person name="Gupta V."/>
            <person name="Kumar D."/>
            <person name="Ravi V."/>
            <person name="Vij S."/>
            <person name="Kapur A."/>
            <person name="Khurana P."/>
            <person name="Khurana P."/>
            <person name="Khurana J.P."/>
            <person name="Tyagi A.K."/>
            <person name="Gaikwad K."/>
            <person name="Singh A."/>
            <person name="Dalal V."/>
            <person name="Srivastava S."/>
            <person name="Dixit A."/>
            <person name="Pal A.K."/>
            <person name="Ghazi I.A."/>
            <person name="Yadav M."/>
            <person name="Pandit A."/>
            <person name="Bhargava A."/>
            <person name="Sureshbabu K."/>
            <person name="Batra K."/>
            <person name="Sharma T.R."/>
            <person name="Mohapatra T."/>
            <person name="Singh N.K."/>
            <person name="Messing J."/>
            <person name="Nelson A.B."/>
            <person name="Fuks G."/>
            <person name="Kavchok S."/>
            <person name="Keizer G."/>
            <person name="Linton E."/>
            <person name="Llaca V."/>
            <person name="Song R."/>
            <person name="Tanyolac B."/>
            <person name="Young S."/>
            <person name="Ho-Il K."/>
            <person name="Hahn J.H."/>
            <person name="Sangsakoo G."/>
            <person name="Vanavichit A."/>
            <person name="de Mattos Luiz.A.T."/>
            <person name="Zimmer P.D."/>
            <person name="Malone G."/>
            <person name="Dellagostin O."/>
            <person name="de Oliveira A.C."/>
            <person name="Bevan M."/>
            <person name="Bancroft I."/>
            <person name="Minx P."/>
            <person name="Cordum H."/>
            <person name="Wilson R."/>
            <person name="Cheng Z."/>
            <person name="Jin W."/>
            <person name="Jiang J."/>
            <person name="Leong S.A."/>
            <person name="Iwama H."/>
            <person name="Gojobori T."/>
            <person name="Itoh T."/>
            <person name="Niimura Y."/>
            <person name="Fujii Y."/>
            <person name="Habara T."/>
            <person name="Sakai H."/>
            <person name="Sato Y."/>
            <person name="Wilson G."/>
            <person name="Kumar K."/>
            <person name="McCouch S."/>
            <person name="Juretic N."/>
            <person name="Hoen D."/>
            <person name="Wright S."/>
            <person name="Bruskiewich R."/>
            <person name="Bureau T."/>
            <person name="Miyao A."/>
            <person name="Hirochika H."/>
            <person name="Nishikawa T."/>
            <person name="Kadowaki K."/>
            <person name="Sugiura M."/>
            <person name="Burr B."/>
            <person name="Sasaki T."/>
        </authorList>
    </citation>
    <scope>NUCLEOTIDE SEQUENCE [LARGE SCALE GENOMIC DNA]</scope>
    <source>
        <strain evidence="4">cv. Nipponbare</strain>
    </source>
</reference>
<dbReference type="eggNOG" id="ENOG502QQBP">
    <property type="taxonomic scope" value="Eukaryota"/>
</dbReference>
<keyword evidence="1" id="KW-1133">Transmembrane helix</keyword>
<dbReference type="Pfam" id="PF04578">
    <property type="entry name" value="DUF594"/>
    <property type="match status" value="1"/>
</dbReference>
<feature type="transmembrane region" description="Helical" evidence="1">
    <location>
        <begin position="46"/>
        <end position="67"/>
    </location>
</feature>
<dbReference type="FunCoup" id="A0A0P0W6M8">
    <property type="interactions" value="20"/>
</dbReference>
<dbReference type="InterPro" id="IPR007658">
    <property type="entry name" value="DUF594"/>
</dbReference>
<organism evidence="3 4">
    <name type="scientific">Oryza sativa subsp. japonica</name>
    <name type="common">Rice</name>
    <dbReference type="NCBI Taxonomy" id="39947"/>
    <lineage>
        <taxon>Eukaryota</taxon>
        <taxon>Viridiplantae</taxon>
        <taxon>Streptophyta</taxon>
        <taxon>Embryophyta</taxon>
        <taxon>Tracheophyta</taxon>
        <taxon>Spermatophyta</taxon>
        <taxon>Magnoliopsida</taxon>
        <taxon>Liliopsida</taxon>
        <taxon>Poales</taxon>
        <taxon>Poaceae</taxon>
        <taxon>BOP clade</taxon>
        <taxon>Oryzoideae</taxon>
        <taxon>Oryzeae</taxon>
        <taxon>Oryzinae</taxon>
        <taxon>Oryza</taxon>
        <taxon>Oryza sativa</taxon>
    </lineage>
</organism>
<feature type="transmembrane region" description="Helical" evidence="1">
    <location>
        <begin position="270"/>
        <end position="290"/>
    </location>
</feature>
<gene>
    <name evidence="3" type="ordered locus">Os04g0152000</name>
    <name evidence="3" type="ORF">OSNPB_040152000</name>
</gene>
<dbReference type="InterPro" id="IPR025315">
    <property type="entry name" value="DUF4220"/>
</dbReference>
<feature type="transmembrane region" description="Helical" evidence="1">
    <location>
        <begin position="135"/>
        <end position="152"/>
    </location>
</feature>
<dbReference type="OMA" id="TFAHQIS"/>
<evidence type="ECO:0000313" key="4">
    <source>
        <dbReference type="Proteomes" id="UP000059680"/>
    </source>
</evidence>
<feature type="transmembrane region" description="Helical" evidence="1">
    <location>
        <begin position="302"/>
        <end position="329"/>
    </location>
</feature>
<keyword evidence="1" id="KW-0812">Transmembrane</keyword>